<dbReference type="EMBL" id="FWXR01000002">
    <property type="protein sequence ID" value="SMC44992.1"/>
    <property type="molecule type" value="Genomic_DNA"/>
</dbReference>
<reference evidence="2 3" key="1">
    <citation type="submission" date="2017-04" db="EMBL/GenBank/DDBJ databases">
        <authorList>
            <person name="Afonso C.L."/>
            <person name="Miller P.J."/>
            <person name="Scott M.A."/>
            <person name="Spackman E."/>
            <person name="Goraichik I."/>
            <person name="Dimitrov K.M."/>
            <person name="Suarez D.L."/>
            <person name="Swayne D.E."/>
        </authorList>
    </citation>
    <scope>NUCLEOTIDE SEQUENCE [LARGE SCALE GENOMIC DNA]</scope>
    <source>
        <strain evidence="2 3">CGMCC 1.10972</strain>
    </source>
</reference>
<feature type="domain" description="DUF4357" evidence="1">
    <location>
        <begin position="235"/>
        <end position="289"/>
    </location>
</feature>
<gene>
    <name evidence="2" type="ORF">SAMN06297251_102295</name>
</gene>
<accession>A0A1W1Z9K0</accession>
<name>A0A1W1Z9K0_9HYPH</name>
<dbReference type="Pfam" id="PF14267">
    <property type="entry name" value="DUF4357"/>
    <property type="match status" value="1"/>
</dbReference>
<dbReference type="RefSeq" id="WP_084408733.1">
    <property type="nucleotide sequence ID" value="NZ_FWXR01000002.1"/>
</dbReference>
<evidence type="ECO:0000259" key="1">
    <source>
        <dbReference type="Pfam" id="PF14267"/>
    </source>
</evidence>
<sequence>MSQVRGRQVRLYLVDGTASGIVTAEIVNWTGIVIAAPRDRLIDVMSREDARRTGVYFLFGDVTQVGALRDVYVGEADDVGKRINQHAKADGKDFFERFCVIVSKDFNLTKAHSRYLESRLTEIARSAGRSSVLNANEPPSGRLPEADISDMEFFLDQVQIVLPVLGFDTLKPALSTSSNKSSGRAIDEGLKLYLRKGKMGMEAKAIQINGETVVLSGSKAKLDPEYALNQYGDLRETLIQNGTLVERDGWLVLTKNHAFSSPSAASAVLYGRNDNGRTSWIVEATGQTLKEYEAVAAEKGDLTP</sequence>
<dbReference type="Proteomes" id="UP000192656">
    <property type="component" value="Unassembled WGS sequence"/>
</dbReference>
<dbReference type="OrthoDB" id="2656488at2"/>
<evidence type="ECO:0000313" key="3">
    <source>
        <dbReference type="Proteomes" id="UP000192656"/>
    </source>
</evidence>
<dbReference type="CDD" id="cd10447">
    <property type="entry name" value="GIY-YIG_unchar_2"/>
    <property type="match status" value="1"/>
</dbReference>
<dbReference type="AlphaFoldDB" id="A0A1W1Z9K0"/>
<proteinExistence type="predicted"/>
<dbReference type="STRING" id="937218.SAMN06297251_102295"/>
<protein>
    <recommendedName>
        <fullName evidence="1">DUF4357 domain-containing protein</fullName>
    </recommendedName>
</protein>
<keyword evidence="3" id="KW-1185">Reference proteome</keyword>
<dbReference type="InterPro" id="IPR025579">
    <property type="entry name" value="DUF4357"/>
</dbReference>
<evidence type="ECO:0000313" key="2">
    <source>
        <dbReference type="EMBL" id="SMC44992.1"/>
    </source>
</evidence>
<organism evidence="2 3">
    <name type="scientific">Fulvimarina manganoxydans</name>
    <dbReference type="NCBI Taxonomy" id="937218"/>
    <lineage>
        <taxon>Bacteria</taxon>
        <taxon>Pseudomonadati</taxon>
        <taxon>Pseudomonadota</taxon>
        <taxon>Alphaproteobacteria</taxon>
        <taxon>Hyphomicrobiales</taxon>
        <taxon>Aurantimonadaceae</taxon>
        <taxon>Fulvimarina</taxon>
    </lineage>
</organism>